<accession>A0A1V2JUG4</accession>
<dbReference type="GeneID" id="57374771"/>
<gene>
    <name evidence="1" type="ORF">BLL37_05550</name>
</gene>
<proteinExistence type="predicted"/>
<organism evidence="1 2">
    <name type="scientific">Pseudomonas azotoformans</name>
    <dbReference type="NCBI Taxonomy" id="47878"/>
    <lineage>
        <taxon>Bacteria</taxon>
        <taxon>Pseudomonadati</taxon>
        <taxon>Pseudomonadota</taxon>
        <taxon>Gammaproteobacteria</taxon>
        <taxon>Pseudomonadales</taxon>
        <taxon>Pseudomonadaceae</taxon>
        <taxon>Pseudomonas</taxon>
    </lineage>
</organism>
<name>A0A1V2JUG4_PSEAZ</name>
<protein>
    <submittedName>
        <fullName evidence="1">Uncharacterized protein</fullName>
    </submittedName>
</protein>
<reference evidence="1 2" key="1">
    <citation type="submission" date="2016-10" db="EMBL/GenBank/DDBJ databases">
        <title>Pseudomonas lactis sp. nov. and Pseudomonas paralactis sp. nov., isolated from bovine raw milk.</title>
        <authorList>
            <person name="Von Neubeck M."/>
            <person name="Huptas C."/>
            <person name="Glueck C."/>
            <person name="Krewinkel M."/>
            <person name="Stoeckel M."/>
            <person name="Stressler T."/>
            <person name="Fischer L."/>
            <person name="Hinrichs J."/>
            <person name="Scherer S."/>
            <person name="Wenning M."/>
        </authorList>
    </citation>
    <scope>NUCLEOTIDE SEQUENCE [LARGE SCALE GENOMIC DNA]</scope>
    <source>
        <strain evidence="1 2">DSM 18862</strain>
    </source>
</reference>
<comment type="caution">
    <text evidence="1">The sequence shown here is derived from an EMBL/GenBank/DDBJ whole genome shotgun (WGS) entry which is preliminary data.</text>
</comment>
<dbReference type="RefSeq" id="WP_071492930.1">
    <property type="nucleotide sequence ID" value="NZ_LT629702.1"/>
</dbReference>
<dbReference type="EMBL" id="MNPV01000001">
    <property type="protein sequence ID" value="ONH48824.1"/>
    <property type="molecule type" value="Genomic_DNA"/>
</dbReference>
<evidence type="ECO:0000313" key="1">
    <source>
        <dbReference type="EMBL" id="ONH48824.1"/>
    </source>
</evidence>
<evidence type="ECO:0000313" key="2">
    <source>
        <dbReference type="Proteomes" id="UP000188559"/>
    </source>
</evidence>
<sequence>MAEMTSLQLMIVELAKSGISSSALKSAVLSVHPHLNDGAYLGELATLQVEGRLVGEEAEGAWFFTSFIDDVVADRVPEYSPEFAEMIVAADCGNWTELDPDELIAQLDEMLRKANARRSGKA</sequence>
<dbReference type="AlphaFoldDB" id="A0A1V2JUG4"/>
<dbReference type="OrthoDB" id="6900500at2"/>
<dbReference type="Proteomes" id="UP000188559">
    <property type="component" value="Unassembled WGS sequence"/>
</dbReference>
<keyword evidence="2" id="KW-1185">Reference proteome</keyword>